<evidence type="ECO:0000313" key="1">
    <source>
        <dbReference type="EMBL" id="RNA30878.1"/>
    </source>
</evidence>
<protein>
    <submittedName>
        <fullName evidence="1">Uncharacterized protein</fullName>
    </submittedName>
</protein>
<evidence type="ECO:0000313" key="2">
    <source>
        <dbReference type="Proteomes" id="UP000276133"/>
    </source>
</evidence>
<dbReference type="Proteomes" id="UP000276133">
    <property type="component" value="Unassembled WGS sequence"/>
</dbReference>
<keyword evidence="2" id="KW-1185">Reference proteome</keyword>
<sequence length="61" mass="7338">MTYYFCFPQIFSGFQLIRTEENLLTCDQLNACLKDINEKKIAFTYKLTYTFYQSLFNVKID</sequence>
<organism evidence="1 2">
    <name type="scientific">Brachionus plicatilis</name>
    <name type="common">Marine rotifer</name>
    <name type="synonym">Brachionus muelleri</name>
    <dbReference type="NCBI Taxonomy" id="10195"/>
    <lineage>
        <taxon>Eukaryota</taxon>
        <taxon>Metazoa</taxon>
        <taxon>Spiralia</taxon>
        <taxon>Gnathifera</taxon>
        <taxon>Rotifera</taxon>
        <taxon>Eurotatoria</taxon>
        <taxon>Monogononta</taxon>
        <taxon>Pseudotrocha</taxon>
        <taxon>Ploima</taxon>
        <taxon>Brachionidae</taxon>
        <taxon>Brachionus</taxon>
    </lineage>
</organism>
<dbReference type="EMBL" id="REGN01002032">
    <property type="protein sequence ID" value="RNA30878.1"/>
    <property type="molecule type" value="Genomic_DNA"/>
</dbReference>
<proteinExistence type="predicted"/>
<reference evidence="1 2" key="1">
    <citation type="journal article" date="2018" name="Sci. Rep.">
        <title>Genomic signatures of local adaptation to the degree of environmental predictability in rotifers.</title>
        <authorList>
            <person name="Franch-Gras L."/>
            <person name="Hahn C."/>
            <person name="Garcia-Roger E.M."/>
            <person name="Carmona M.J."/>
            <person name="Serra M."/>
            <person name="Gomez A."/>
        </authorList>
    </citation>
    <scope>NUCLEOTIDE SEQUENCE [LARGE SCALE GENOMIC DNA]</scope>
    <source>
        <strain evidence="1">HYR1</strain>
    </source>
</reference>
<gene>
    <name evidence="1" type="ORF">BpHYR1_001251</name>
</gene>
<dbReference type="AlphaFoldDB" id="A0A3M7S5J9"/>
<accession>A0A3M7S5J9</accession>
<comment type="caution">
    <text evidence="1">The sequence shown here is derived from an EMBL/GenBank/DDBJ whole genome shotgun (WGS) entry which is preliminary data.</text>
</comment>
<name>A0A3M7S5J9_BRAPC</name>